<evidence type="ECO:0000313" key="2">
    <source>
        <dbReference type="Proteomes" id="UP001232245"/>
    </source>
</evidence>
<evidence type="ECO:0000313" key="1">
    <source>
        <dbReference type="EMBL" id="MDQ0227052.1"/>
    </source>
</evidence>
<gene>
    <name evidence="1" type="ORF">J2S02_003397</name>
</gene>
<organism evidence="1 2">
    <name type="scientific">Metabacillus niabensis</name>
    <dbReference type="NCBI Taxonomy" id="324854"/>
    <lineage>
        <taxon>Bacteria</taxon>
        <taxon>Bacillati</taxon>
        <taxon>Bacillota</taxon>
        <taxon>Bacilli</taxon>
        <taxon>Bacillales</taxon>
        <taxon>Bacillaceae</taxon>
        <taxon>Metabacillus</taxon>
    </lineage>
</organism>
<dbReference type="EMBL" id="JAUSTZ010000007">
    <property type="protein sequence ID" value="MDQ0227052.1"/>
    <property type="molecule type" value="Genomic_DNA"/>
</dbReference>
<dbReference type="Proteomes" id="UP001232245">
    <property type="component" value="Unassembled WGS sequence"/>
</dbReference>
<accession>A0ABT9Z471</accession>
<comment type="caution">
    <text evidence="1">The sequence shown here is derived from an EMBL/GenBank/DDBJ whole genome shotgun (WGS) entry which is preliminary data.</text>
</comment>
<protein>
    <submittedName>
        <fullName evidence="1">Uncharacterized protein</fullName>
    </submittedName>
</protein>
<reference evidence="1 2" key="1">
    <citation type="submission" date="2023-07" db="EMBL/GenBank/DDBJ databases">
        <title>Genomic Encyclopedia of Type Strains, Phase IV (KMG-IV): sequencing the most valuable type-strain genomes for metagenomic binning, comparative biology and taxonomic classification.</title>
        <authorList>
            <person name="Goeker M."/>
        </authorList>
    </citation>
    <scope>NUCLEOTIDE SEQUENCE [LARGE SCALE GENOMIC DNA]</scope>
    <source>
        <strain evidence="1 2">DSM 17723</strain>
    </source>
</reference>
<sequence length="49" mass="5852">MILQAIIYRKLGLNRLNSLSHFSNEDNRGKILSEVQILYVCYYRKYNVT</sequence>
<name>A0ABT9Z471_9BACI</name>
<keyword evidence="2" id="KW-1185">Reference proteome</keyword>
<proteinExistence type="predicted"/>